<gene>
    <name evidence="1" type="primary">jg14563</name>
    <name evidence="1" type="ORF">PAEG_LOCUS22833</name>
</gene>
<proteinExistence type="predicted"/>
<dbReference type="EMBL" id="CAKXAJ010026093">
    <property type="protein sequence ID" value="CAH2255724.1"/>
    <property type="molecule type" value="Genomic_DNA"/>
</dbReference>
<reference evidence="1" key="1">
    <citation type="submission" date="2022-03" db="EMBL/GenBank/DDBJ databases">
        <authorList>
            <person name="Lindestad O."/>
        </authorList>
    </citation>
    <scope>NUCLEOTIDE SEQUENCE</scope>
</reference>
<protein>
    <submittedName>
        <fullName evidence="1">Jg14563 protein</fullName>
    </submittedName>
</protein>
<keyword evidence="2" id="KW-1185">Reference proteome</keyword>
<organism evidence="1 2">
    <name type="scientific">Pararge aegeria aegeria</name>
    <dbReference type="NCBI Taxonomy" id="348720"/>
    <lineage>
        <taxon>Eukaryota</taxon>
        <taxon>Metazoa</taxon>
        <taxon>Ecdysozoa</taxon>
        <taxon>Arthropoda</taxon>
        <taxon>Hexapoda</taxon>
        <taxon>Insecta</taxon>
        <taxon>Pterygota</taxon>
        <taxon>Neoptera</taxon>
        <taxon>Endopterygota</taxon>
        <taxon>Lepidoptera</taxon>
        <taxon>Glossata</taxon>
        <taxon>Ditrysia</taxon>
        <taxon>Papilionoidea</taxon>
        <taxon>Nymphalidae</taxon>
        <taxon>Satyrinae</taxon>
        <taxon>Satyrini</taxon>
        <taxon>Parargina</taxon>
        <taxon>Pararge</taxon>
    </lineage>
</organism>
<accession>A0A8S4SAV9</accession>
<dbReference type="Proteomes" id="UP000838756">
    <property type="component" value="Unassembled WGS sequence"/>
</dbReference>
<comment type="caution">
    <text evidence="1">The sequence shown here is derived from an EMBL/GenBank/DDBJ whole genome shotgun (WGS) entry which is preliminary data.</text>
</comment>
<name>A0A8S4SAV9_9NEOP</name>
<dbReference type="AlphaFoldDB" id="A0A8S4SAV9"/>
<sequence>MPSGECHVATADQNAVITRPVPNVVLRDNSENVRKNGQQCSPCYNYYLLRAARLRSDVVVGKSPCLERHLVQQWTVIIIYRLLMMMMITITKA</sequence>
<evidence type="ECO:0000313" key="2">
    <source>
        <dbReference type="Proteomes" id="UP000838756"/>
    </source>
</evidence>
<evidence type="ECO:0000313" key="1">
    <source>
        <dbReference type="EMBL" id="CAH2255724.1"/>
    </source>
</evidence>